<dbReference type="OrthoDB" id="117649at2"/>
<name>Q01UU6_SOLUE</name>
<dbReference type="InterPro" id="IPR014710">
    <property type="entry name" value="RmlC-like_jellyroll"/>
</dbReference>
<feature type="signal peptide" evidence="1">
    <location>
        <begin position="1"/>
        <end position="17"/>
    </location>
</feature>
<dbReference type="AlphaFoldDB" id="Q01UU6"/>
<proteinExistence type="predicted"/>
<protein>
    <recommendedName>
        <fullName evidence="3">Cupin 2, conserved barrel domain protein</fullName>
    </recommendedName>
</protein>
<dbReference type="KEGG" id="sus:Acid_5627"/>
<sequence length="153" mass="16289" precursor="true">MKPLALALLLAGFAVSAGDPPGFYLWKAADLKAFSKTLAPKINEKKVATAQLPAFGNYSFMVAHREGTGEAEYHATQADIFMVQTGSASIVIGGELIDGKTTAPNEMRAASIKGGEEKKLAAGDILTIPAKVAHQVKMDNSKEFTYFVVKVTQ</sequence>
<dbReference type="Gene3D" id="2.60.120.10">
    <property type="entry name" value="Jelly Rolls"/>
    <property type="match status" value="1"/>
</dbReference>
<dbReference type="InterPro" id="IPR011051">
    <property type="entry name" value="RmlC_Cupin_sf"/>
</dbReference>
<evidence type="ECO:0000256" key="1">
    <source>
        <dbReference type="SAM" id="SignalP"/>
    </source>
</evidence>
<keyword evidence="1" id="KW-0732">Signal</keyword>
<dbReference type="HOGENOM" id="CLU_144195_0_0_0"/>
<feature type="chain" id="PRO_5004162701" description="Cupin 2, conserved barrel domain protein" evidence="1">
    <location>
        <begin position="18"/>
        <end position="153"/>
    </location>
</feature>
<dbReference type="eggNOG" id="COG0662">
    <property type="taxonomic scope" value="Bacteria"/>
</dbReference>
<dbReference type="STRING" id="234267.Acid_5627"/>
<evidence type="ECO:0008006" key="3">
    <source>
        <dbReference type="Google" id="ProtNLM"/>
    </source>
</evidence>
<organism evidence="2">
    <name type="scientific">Solibacter usitatus (strain Ellin6076)</name>
    <dbReference type="NCBI Taxonomy" id="234267"/>
    <lineage>
        <taxon>Bacteria</taxon>
        <taxon>Pseudomonadati</taxon>
        <taxon>Acidobacteriota</taxon>
        <taxon>Terriglobia</taxon>
        <taxon>Bryobacterales</taxon>
        <taxon>Solibacteraceae</taxon>
        <taxon>Candidatus Solibacter</taxon>
    </lineage>
</organism>
<dbReference type="InParanoid" id="Q01UU6"/>
<reference evidence="2" key="1">
    <citation type="submission" date="2006-10" db="EMBL/GenBank/DDBJ databases">
        <title>Complete sequence of Solibacter usitatus Ellin6076.</title>
        <authorList>
            <consortium name="US DOE Joint Genome Institute"/>
            <person name="Copeland A."/>
            <person name="Lucas S."/>
            <person name="Lapidus A."/>
            <person name="Barry K."/>
            <person name="Detter J.C."/>
            <person name="Glavina del Rio T."/>
            <person name="Hammon N."/>
            <person name="Israni S."/>
            <person name="Dalin E."/>
            <person name="Tice H."/>
            <person name="Pitluck S."/>
            <person name="Thompson L.S."/>
            <person name="Brettin T."/>
            <person name="Bruce D."/>
            <person name="Han C."/>
            <person name="Tapia R."/>
            <person name="Gilna P."/>
            <person name="Schmutz J."/>
            <person name="Larimer F."/>
            <person name="Land M."/>
            <person name="Hauser L."/>
            <person name="Kyrpides N."/>
            <person name="Mikhailova N."/>
            <person name="Janssen P.H."/>
            <person name="Kuske C.R."/>
            <person name="Richardson P."/>
        </authorList>
    </citation>
    <scope>NUCLEOTIDE SEQUENCE</scope>
    <source>
        <strain evidence="2">Ellin6076</strain>
    </source>
</reference>
<dbReference type="EMBL" id="CP000473">
    <property type="protein sequence ID" value="ABJ86574.1"/>
    <property type="molecule type" value="Genomic_DNA"/>
</dbReference>
<accession>Q01UU6</accession>
<dbReference type="SUPFAM" id="SSF51182">
    <property type="entry name" value="RmlC-like cupins"/>
    <property type="match status" value="1"/>
</dbReference>
<gene>
    <name evidence="2" type="ordered locus">Acid_5627</name>
</gene>
<evidence type="ECO:0000313" key="2">
    <source>
        <dbReference type="EMBL" id="ABJ86574.1"/>
    </source>
</evidence>
<dbReference type="CDD" id="cd02208">
    <property type="entry name" value="cupin_RmlC-like"/>
    <property type="match status" value="1"/>
</dbReference>